<proteinExistence type="predicted"/>
<feature type="non-terminal residue" evidence="2">
    <location>
        <position position="43"/>
    </location>
</feature>
<dbReference type="Proteomes" id="UP000265520">
    <property type="component" value="Unassembled WGS sequence"/>
</dbReference>
<evidence type="ECO:0000313" key="3">
    <source>
        <dbReference type="Proteomes" id="UP000265520"/>
    </source>
</evidence>
<dbReference type="InterPro" id="IPR043502">
    <property type="entry name" value="DNA/RNA_pol_sf"/>
</dbReference>
<dbReference type="EMBL" id="LXQA011156907">
    <property type="protein sequence ID" value="MCI87076.1"/>
    <property type="molecule type" value="Genomic_DNA"/>
</dbReference>
<evidence type="ECO:0000313" key="2">
    <source>
        <dbReference type="EMBL" id="MCI87076.1"/>
    </source>
</evidence>
<organism evidence="2 3">
    <name type="scientific">Trifolium medium</name>
    <dbReference type="NCBI Taxonomy" id="97028"/>
    <lineage>
        <taxon>Eukaryota</taxon>
        <taxon>Viridiplantae</taxon>
        <taxon>Streptophyta</taxon>
        <taxon>Embryophyta</taxon>
        <taxon>Tracheophyta</taxon>
        <taxon>Spermatophyta</taxon>
        <taxon>Magnoliopsida</taxon>
        <taxon>eudicotyledons</taxon>
        <taxon>Gunneridae</taxon>
        <taxon>Pentapetalae</taxon>
        <taxon>rosids</taxon>
        <taxon>fabids</taxon>
        <taxon>Fabales</taxon>
        <taxon>Fabaceae</taxon>
        <taxon>Papilionoideae</taxon>
        <taxon>50 kb inversion clade</taxon>
        <taxon>NPAAA clade</taxon>
        <taxon>Hologalegina</taxon>
        <taxon>IRL clade</taxon>
        <taxon>Trifolieae</taxon>
        <taxon>Trifolium</taxon>
    </lineage>
</organism>
<evidence type="ECO:0000259" key="1">
    <source>
        <dbReference type="Pfam" id="PF17919"/>
    </source>
</evidence>
<reference evidence="2 3" key="1">
    <citation type="journal article" date="2018" name="Front. Plant Sci.">
        <title>Red Clover (Trifolium pratense) and Zigzag Clover (T. medium) - A Picture of Genomic Similarities and Differences.</title>
        <authorList>
            <person name="Dluhosova J."/>
            <person name="Istvanek J."/>
            <person name="Nedelnik J."/>
            <person name="Repkova J."/>
        </authorList>
    </citation>
    <scope>NUCLEOTIDE SEQUENCE [LARGE SCALE GENOMIC DNA]</scope>
    <source>
        <strain evidence="3">cv. 10/8</strain>
        <tissue evidence="2">Leaf</tissue>
    </source>
</reference>
<dbReference type="SUPFAM" id="SSF56672">
    <property type="entry name" value="DNA/RNA polymerases"/>
    <property type="match status" value="1"/>
</dbReference>
<comment type="caution">
    <text evidence="2">The sequence shown here is derived from an EMBL/GenBank/DDBJ whole genome shotgun (WGS) entry which is preliminary data.</text>
</comment>
<name>A0A392VF93_9FABA</name>
<feature type="domain" description="Reverse transcriptase/retrotransposon-derived protein RNase H-like" evidence="1">
    <location>
        <begin position="2"/>
        <end position="42"/>
    </location>
</feature>
<keyword evidence="3" id="KW-1185">Reference proteome</keyword>
<protein>
    <submittedName>
        <fullName evidence="2">Retrotransposon protein putative unclassified</fullName>
    </submittedName>
</protein>
<dbReference type="AlphaFoldDB" id="A0A392VF93"/>
<dbReference type="Pfam" id="PF17919">
    <property type="entry name" value="RT_RNaseH_2"/>
    <property type="match status" value="1"/>
</dbReference>
<accession>A0A392VF93</accession>
<dbReference type="InterPro" id="IPR041577">
    <property type="entry name" value="RT_RNaseH_2"/>
</dbReference>
<sequence length="43" mass="4452">MAFQNLKTTITTAPVLTLPQFSLPFTIETNASGTGVGVVLSQG</sequence>